<evidence type="ECO:0000256" key="1">
    <source>
        <dbReference type="ARBA" id="ARBA00004651"/>
    </source>
</evidence>
<feature type="transmembrane region" description="Helical" evidence="7">
    <location>
        <begin position="156"/>
        <end position="180"/>
    </location>
</feature>
<dbReference type="InterPro" id="IPR000515">
    <property type="entry name" value="MetI-like"/>
</dbReference>
<evidence type="ECO:0000256" key="8">
    <source>
        <dbReference type="SAM" id="MobiDB-lite"/>
    </source>
</evidence>
<dbReference type="PANTHER" id="PTHR43386">
    <property type="entry name" value="OLIGOPEPTIDE TRANSPORT SYSTEM PERMEASE PROTEIN APPC"/>
    <property type="match status" value="1"/>
</dbReference>
<dbReference type="InterPro" id="IPR025966">
    <property type="entry name" value="OppC_N"/>
</dbReference>
<accession>A0A6B0YS24</accession>
<dbReference type="CDD" id="cd06261">
    <property type="entry name" value="TM_PBP2"/>
    <property type="match status" value="1"/>
</dbReference>
<dbReference type="PANTHER" id="PTHR43386:SF1">
    <property type="entry name" value="D,D-DIPEPTIDE TRANSPORT SYSTEM PERMEASE PROTEIN DDPC-RELATED"/>
    <property type="match status" value="1"/>
</dbReference>
<feature type="compositionally biased region" description="Basic and acidic residues" evidence="8">
    <location>
        <begin position="1"/>
        <end position="18"/>
    </location>
</feature>
<dbReference type="GO" id="GO:0055085">
    <property type="term" value="P:transmembrane transport"/>
    <property type="evidence" value="ECO:0007669"/>
    <property type="project" value="InterPro"/>
</dbReference>
<comment type="similarity">
    <text evidence="7">Belongs to the binding-protein-dependent transport system permease family.</text>
</comment>
<sequence length="311" mass="34234">MTERTETVERPSSQRERPSAGGDAALTRRQGLFQSRAWKNYLRNRFGVLGAFMIGVLLIITLAAPLVTGYEPSATDAYNLVKPPSSEHWLGTDAIGRDMWSRVVYGGRISLLVGALGVMLQTVIGTIMGAISGFFGGWVDNVIQRLVEVMQVFPDFMMLLIMVSLLGPSLVNLFIAIALLNWHGVCRLIRGQILTVREEDYILAARSIGVDNRRIIVRHILPNLSGIILVSMVTSIGGFILLEASLSFVGLGVQPPTPSWGNLIFQANNLVVLQIRPWLWIPPGLAVILCVLGFNFIGDALRDVFDPLRQQ</sequence>
<feature type="domain" description="ABC transmembrane type-1" evidence="9">
    <location>
        <begin position="107"/>
        <end position="298"/>
    </location>
</feature>
<keyword evidence="5 7" id="KW-1133">Transmembrane helix</keyword>
<evidence type="ECO:0000313" key="10">
    <source>
        <dbReference type="EMBL" id="MXY93884.1"/>
    </source>
</evidence>
<evidence type="ECO:0000256" key="2">
    <source>
        <dbReference type="ARBA" id="ARBA00022448"/>
    </source>
</evidence>
<evidence type="ECO:0000256" key="4">
    <source>
        <dbReference type="ARBA" id="ARBA00022692"/>
    </source>
</evidence>
<dbReference type="InterPro" id="IPR035906">
    <property type="entry name" value="MetI-like_sf"/>
</dbReference>
<dbReference type="Gene3D" id="1.10.3720.10">
    <property type="entry name" value="MetI-like"/>
    <property type="match status" value="1"/>
</dbReference>
<feature type="transmembrane region" description="Helical" evidence="7">
    <location>
        <begin position="46"/>
        <end position="67"/>
    </location>
</feature>
<feature type="transmembrane region" description="Helical" evidence="7">
    <location>
        <begin position="109"/>
        <end position="136"/>
    </location>
</feature>
<evidence type="ECO:0000256" key="5">
    <source>
        <dbReference type="ARBA" id="ARBA00022989"/>
    </source>
</evidence>
<dbReference type="EMBL" id="VXRG01000089">
    <property type="protein sequence ID" value="MXY93884.1"/>
    <property type="molecule type" value="Genomic_DNA"/>
</dbReference>
<dbReference type="GO" id="GO:0005886">
    <property type="term" value="C:plasma membrane"/>
    <property type="evidence" value="ECO:0007669"/>
    <property type="project" value="UniProtKB-SubCell"/>
</dbReference>
<dbReference type="AlphaFoldDB" id="A0A6B0YS24"/>
<comment type="subcellular location">
    <subcellularLocation>
        <location evidence="1 7">Cell membrane</location>
        <topology evidence="1 7">Multi-pass membrane protein</topology>
    </subcellularLocation>
</comment>
<evidence type="ECO:0000256" key="6">
    <source>
        <dbReference type="ARBA" id="ARBA00023136"/>
    </source>
</evidence>
<feature type="transmembrane region" description="Helical" evidence="7">
    <location>
        <begin position="278"/>
        <end position="301"/>
    </location>
</feature>
<organism evidence="10">
    <name type="scientific">Caldilineaceae bacterium SB0664_bin_27</name>
    <dbReference type="NCBI Taxonomy" id="2605260"/>
    <lineage>
        <taxon>Bacteria</taxon>
        <taxon>Bacillati</taxon>
        <taxon>Chloroflexota</taxon>
        <taxon>Caldilineae</taxon>
        <taxon>Caldilineales</taxon>
        <taxon>Caldilineaceae</taxon>
    </lineage>
</organism>
<dbReference type="PROSITE" id="PS50928">
    <property type="entry name" value="ABC_TM1"/>
    <property type="match status" value="1"/>
</dbReference>
<evidence type="ECO:0000259" key="9">
    <source>
        <dbReference type="PROSITE" id="PS50928"/>
    </source>
</evidence>
<keyword evidence="3" id="KW-1003">Cell membrane</keyword>
<dbReference type="InterPro" id="IPR050366">
    <property type="entry name" value="BP-dependent_transpt_permease"/>
</dbReference>
<feature type="transmembrane region" description="Helical" evidence="7">
    <location>
        <begin position="220"/>
        <end position="242"/>
    </location>
</feature>
<dbReference type="Pfam" id="PF00528">
    <property type="entry name" value="BPD_transp_1"/>
    <property type="match status" value="1"/>
</dbReference>
<feature type="region of interest" description="Disordered" evidence="8">
    <location>
        <begin position="1"/>
        <end position="23"/>
    </location>
</feature>
<evidence type="ECO:0000256" key="3">
    <source>
        <dbReference type="ARBA" id="ARBA00022475"/>
    </source>
</evidence>
<dbReference type="SUPFAM" id="SSF161098">
    <property type="entry name" value="MetI-like"/>
    <property type="match status" value="1"/>
</dbReference>
<keyword evidence="6 7" id="KW-0472">Membrane</keyword>
<proteinExistence type="inferred from homology"/>
<evidence type="ECO:0000256" key="7">
    <source>
        <dbReference type="RuleBase" id="RU363032"/>
    </source>
</evidence>
<keyword evidence="2 7" id="KW-0813">Transport</keyword>
<name>A0A6B0YS24_9CHLR</name>
<keyword evidence="4 7" id="KW-0812">Transmembrane</keyword>
<reference evidence="10" key="1">
    <citation type="submission" date="2019-09" db="EMBL/GenBank/DDBJ databases">
        <title>Characterisation of the sponge microbiome using genome-centric metagenomics.</title>
        <authorList>
            <person name="Engelberts J.P."/>
            <person name="Robbins S.J."/>
            <person name="De Goeij J.M."/>
            <person name="Aranda M."/>
            <person name="Bell S.C."/>
            <person name="Webster N.S."/>
        </authorList>
    </citation>
    <scope>NUCLEOTIDE SEQUENCE</scope>
    <source>
        <strain evidence="10">SB0664_bin_27</strain>
    </source>
</reference>
<dbReference type="Pfam" id="PF12911">
    <property type="entry name" value="OppC_N"/>
    <property type="match status" value="1"/>
</dbReference>
<gene>
    <name evidence="10" type="ORF">F4Y42_10605</name>
</gene>
<protein>
    <submittedName>
        <fullName evidence="10">ABC transporter permease</fullName>
    </submittedName>
</protein>
<comment type="caution">
    <text evidence="10">The sequence shown here is derived from an EMBL/GenBank/DDBJ whole genome shotgun (WGS) entry which is preliminary data.</text>
</comment>